<dbReference type="InterPro" id="IPR005467">
    <property type="entry name" value="His_kinase_dom"/>
</dbReference>
<dbReference type="KEGG" id="psin:CAK95_28215"/>
<keyword evidence="8" id="KW-0418">Kinase</keyword>
<evidence type="ECO:0000313" key="11">
    <source>
        <dbReference type="Proteomes" id="UP000194137"/>
    </source>
</evidence>
<dbReference type="GO" id="GO:0005524">
    <property type="term" value="F:ATP binding"/>
    <property type="evidence" value="ECO:0007669"/>
    <property type="project" value="UniProtKB-KW"/>
</dbReference>
<dbReference type="InterPro" id="IPR004358">
    <property type="entry name" value="Sig_transdc_His_kin-like_C"/>
</dbReference>
<reference evidence="10 11" key="1">
    <citation type="submission" date="2017-05" db="EMBL/GenBank/DDBJ databases">
        <title>Full genome sequence of Pseudorhodoplanes sinuspersici.</title>
        <authorList>
            <person name="Dastgheib S.M.M."/>
            <person name="Shavandi M."/>
            <person name="Tirandaz H."/>
        </authorList>
    </citation>
    <scope>NUCLEOTIDE SEQUENCE [LARGE SCALE GENOMIC DNA]</scope>
    <source>
        <strain evidence="10 11">RIPI110</strain>
    </source>
</reference>
<evidence type="ECO:0000256" key="9">
    <source>
        <dbReference type="ARBA" id="ARBA00022840"/>
    </source>
</evidence>
<dbReference type="SUPFAM" id="SSF47384">
    <property type="entry name" value="Homodimeric domain of signal transducing histidine kinase"/>
    <property type="match status" value="1"/>
</dbReference>
<dbReference type="EMBL" id="CP021112">
    <property type="protein sequence ID" value="ARQ02563.1"/>
    <property type="molecule type" value="Genomic_DNA"/>
</dbReference>
<dbReference type="InterPro" id="IPR003660">
    <property type="entry name" value="HAMP_dom"/>
</dbReference>
<dbReference type="AlphaFoldDB" id="A0A1W6ZYZ3"/>
<dbReference type="Proteomes" id="UP000194137">
    <property type="component" value="Chromosome"/>
</dbReference>
<dbReference type="PANTHER" id="PTHR44936:SF10">
    <property type="entry name" value="SENSOR PROTEIN RSTB"/>
    <property type="match status" value="1"/>
</dbReference>
<dbReference type="GO" id="GO:0005886">
    <property type="term" value="C:plasma membrane"/>
    <property type="evidence" value="ECO:0007669"/>
    <property type="project" value="UniProtKB-SubCell"/>
</dbReference>
<evidence type="ECO:0000256" key="3">
    <source>
        <dbReference type="ARBA" id="ARBA00012438"/>
    </source>
</evidence>
<evidence type="ECO:0000256" key="8">
    <source>
        <dbReference type="ARBA" id="ARBA00022777"/>
    </source>
</evidence>
<dbReference type="Pfam" id="PF00512">
    <property type="entry name" value="HisKA"/>
    <property type="match status" value="1"/>
</dbReference>
<dbReference type="InterPro" id="IPR050980">
    <property type="entry name" value="2C_sensor_his_kinase"/>
</dbReference>
<dbReference type="InterPro" id="IPR003661">
    <property type="entry name" value="HisK_dim/P_dom"/>
</dbReference>
<dbReference type="InterPro" id="IPR036097">
    <property type="entry name" value="HisK_dim/P_sf"/>
</dbReference>
<dbReference type="OrthoDB" id="9809766at2"/>
<evidence type="ECO:0000256" key="4">
    <source>
        <dbReference type="ARBA" id="ARBA00022475"/>
    </source>
</evidence>
<evidence type="ECO:0000256" key="5">
    <source>
        <dbReference type="ARBA" id="ARBA00022553"/>
    </source>
</evidence>
<dbReference type="GO" id="GO:0000155">
    <property type="term" value="F:phosphorelay sensor kinase activity"/>
    <property type="evidence" value="ECO:0007669"/>
    <property type="project" value="InterPro"/>
</dbReference>
<keyword evidence="5" id="KW-0597">Phosphoprotein</keyword>
<name>A0A1W6ZYZ3_9HYPH</name>
<evidence type="ECO:0000256" key="1">
    <source>
        <dbReference type="ARBA" id="ARBA00000085"/>
    </source>
</evidence>
<dbReference type="Pfam" id="PF02518">
    <property type="entry name" value="HATPase_c"/>
    <property type="match status" value="1"/>
</dbReference>
<dbReference type="InterPro" id="IPR003594">
    <property type="entry name" value="HATPase_dom"/>
</dbReference>
<gene>
    <name evidence="10" type="ORF">CAK95_28215</name>
</gene>
<sequence>MKRLYQKIYLTIVVSLLIVVMVAGGIWRFGTRPASFGEGFEVAGELISAAMPPANATRAAQQQSIDLFAQRLRLDLSLFDANLNIIASSGSPLPPPTDRTPGWSPVAGGPTWSIPLPDGRWIVARAMSRHRHPAIGLLIFLGTIAIVVALCAYPVVRGLTRRLERLQEGVETLGSGDLSARVKVEGRDEVAQLAESFNHSAARIEELVNAHRLLLAHASHEIRTPLSRIRLGIELLQQTRDDKYKAALEQDITELDALVDDILLASRLDIAKSLPTRESVDLLALAAEEAARYEHALAEGEAITIDGDARLLRQLIRNLLDNGARHGEPPVRARVHRDGGNALIDVLDTGPGIPAAEREQVFIPFYRLPGDTKGSGLGLSIARQIARLHGGDVIVMPQLDHGSCIRVTLPIV</sequence>
<dbReference type="SUPFAM" id="SSF55874">
    <property type="entry name" value="ATPase domain of HSP90 chaperone/DNA topoisomerase II/histidine kinase"/>
    <property type="match status" value="1"/>
</dbReference>
<dbReference type="PROSITE" id="PS50885">
    <property type="entry name" value="HAMP"/>
    <property type="match status" value="1"/>
</dbReference>
<dbReference type="Gene3D" id="1.10.287.130">
    <property type="match status" value="1"/>
</dbReference>
<dbReference type="PROSITE" id="PS50109">
    <property type="entry name" value="HIS_KIN"/>
    <property type="match status" value="1"/>
</dbReference>
<keyword evidence="11" id="KW-1185">Reference proteome</keyword>
<dbReference type="STRING" id="1235591.CAK95_28215"/>
<comment type="subcellular location">
    <subcellularLocation>
        <location evidence="2">Cell membrane</location>
        <topology evidence="2">Multi-pass membrane protein</topology>
    </subcellularLocation>
</comment>
<evidence type="ECO:0000313" key="10">
    <source>
        <dbReference type="EMBL" id="ARQ02563.1"/>
    </source>
</evidence>
<dbReference type="Gene3D" id="6.10.340.10">
    <property type="match status" value="1"/>
</dbReference>
<dbReference type="SMART" id="SM00304">
    <property type="entry name" value="HAMP"/>
    <property type="match status" value="1"/>
</dbReference>
<dbReference type="CDD" id="cd00082">
    <property type="entry name" value="HisKA"/>
    <property type="match status" value="1"/>
</dbReference>
<comment type="catalytic activity">
    <reaction evidence="1">
        <text>ATP + protein L-histidine = ADP + protein N-phospho-L-histidine.</text>
        <dbReference type="EC" id="2.7.13.3"/>
    </reaction>
</comment>
<dbReference type="InterPro" id="IPR036890">
    <property type="entry name" value="HATPase_C_sf"/>
</dbReference>
<keyword evidence="7" id="KW-0547">Nucleotide-binding</keyword>
<dbReference type="CDD" id="cd00075">
    <property type="entry name" value="HATPase"/>
    <property type="match status" value="1"/>
</dbReference>
<evidence type="ECO:0000256" key="6">
    <source>
        <dbReference type="ARBA" id="ARBA00022679"/>
    </source>
</evidence>
<dbReference type="EC" id="2.7.13.3" evidence="3"/>
<dbReference type="SUPFAM" id="SSF158472">
    <property type="entry name" value="HAMP domain-like"/>
    <property type="match status" value="1"/>
</dbReference>
<proteinExistence type="predicted"/>
<dbReference type="Gene3D" id="3.30.565.10">
    <property type="entry name" value="Histidine kinase-like ATPase, C-terminal domain"/>
    <property type="match status" value="1"/>
</dbReference>
<evidence type="ECO:0000256" key="2">
    <source>
        <dbReference type="ARBA" id="ARBA00004651"/>
    </source>
</evidence>
<dbReference type="PRINTS" id="PR00344">
    <property type="entry name" value="BCTRLSENSOR"/>
</dbReference>
<keyword evidence="9" id="KW-0067">ATP-binding</keyword>
<dbReference type="SMART" id="SM00387">
    <property type="entry name" value="HATPase_c"/>
    <property type="match status" value="1"/>
</dbReference>
<keyword evidence="6" id="KW-0808">Transferase</keyword>
<dbReference type="PANTHER" id="PTHR44936">
    <property type="entry name" value="SENSOR PROTEIN CREC"/>
    <property type="match status" value="1"/>
</dbReference>
<dbReference type="CDD" id="cd06225">
    <property type="entry name" value="HAMP"/>
    <property type="match status" value="1"/>
</dbReference>
<keyword evidence="4" id="KW-1003">Cell membrane</keyword>
<keyword evidence="4" id="KW-0472">Membrane</keyword>
<dbReference type="SMART" id="SM00388">
    <property type="entry name" value="HisKA"/>
    <property type="match status" value="1"/>
</dbReference>
<dbReference type="RefSeq" id="WP_086090993.1">
    <property type="nucleotide sequence ID" value="NZ_CP021112.1"/>
</dbReference>
<accession>A0A1W6ZYZ3</accession>
<protein>
    <recommendedName>
        <fullName evidence="3">histidine kinase</fullName>
        <ecNumber evidence="3">2.7.13.3</ecNumber>
    </recommendedName>
</protein>
<organism evidence="10 11">
    <name type="scientific">Pseudorhodoplanes sinuspersici</name>
    <dbReference type="NCBI Taxonomy" id="1235591"/>
    <lineage>
        <taxon>Bacteria</taxon>
        <taxon>Pseudomonadati</taxon>
        <taxon>Pseudomonadota</taxon>
        <taxon>Alphaproteobacteria</taxon>
        <taxon>Hyphomicrobiales</taxon>
        <taxon>Pseudorhodoplanes</taxon>
    </lineage>
</organism>
<evidence type="ECO:0000256" key="7">
    <source>
        <dbReference type="ARBA" id="ARBA00022741"/>
    </source>
</evidence>
<dbReference type="Pfam" id="PF00672">
    <property type="entry name" value="HAMP"/>
    <property type="match status" value="1"/>
</dbReference>